<dbReference type="Pfam" id="PF00112">
    <property type="entry name" value="Peptidase_C1"/>
    <property type="match status" value="1"/>
</dbReference>
<dbReference type="PANTHER" id="PTHR12411">
    <property type="entry name" value="CYSTEINE PROTEASE FAMILY C1-RELATED"/>
    <property type="match status" value="1"/>
</dbReference>
<evidence type="ECO:0000256" key="2">
    <source>
        <dbReference type="ARBA" id="ARBA00023145"/>
    </source>
</evidence>
<dbReference type="SUPFAM" id="SSF54001">
    <property type="entry name" value="Cysteine proteinases"/>
    <property type="match status" value="1"/>
</dbReference>
<keyword evidence="5" id="KW-0732">Signal</keyword>
<dbReference type="Gene3D" id="3.90.70.10">
    <property type="entry name" value="Cysteine proteinases"/>
    <property type="match status" value="1"/>
</dbReference>
<evidence type="ECO:0000256" key="5">
    <source>
        <dbReference type="SAM" id="SignalP"/>
    </source>
</evidence>
<dbReference type="EMBL" id="AB733947">
    <property type="protein sequence ID" value="BAR42556.1"/>
    <property type="molecule type" value="Genomic_DNA"/>
</dbReference>
<feature type="compositionally biased region" description="Low complexity" evidence="4">
    <location>
        <begin position="78"/>
        <end position="121"/>
    </location>
</feature>
<reference evidence="7" key="1">
    <citation type="submission" date="2012-07" db="EMBL/GenBank/DDBJ databases">
        <title>Species-specific polymorphism of Plasmodium serine repeat antigen genes.</title>
        <authorList>
            <person name="Arisue N."/>
            <person name="Tanabe K."/>
            <person name="Palacpac N.M.Q."/>
            <person name="Horii T."/>
        </authorList>
    </citation>
    <scope>NUCLEOTIDE SEQUENCE</scope>
    <source>
        <strain evidence="7">13CE41</strain>
    </source>
</reference>
<evidence type="ECO:0000256" key="1">
    <source>
        <dbReference type="ARBA" id="ARBA00008455"/>
    </source>
</evidence>
<feature type="compositionally biased region" description="Polar residues" evidence="4">
    <location>
        <begin position="952"/>
        <end position="976"/>
    </location>
</feature>
<name>A0A0E4FHY8_PLACU</name>
<dbReference type="AlphaFoldDB" id="A0A0E4FHY8"/>
<dbReference type="InterPro" id="IPR038765">
    <property type="entry name" value="Papain-like_cys_pep_sf"/>
</dbReference>
<dbReference type="GO" id="GO:0008234">
    <property type="term" value="F:cysteine-type peptidase activity"/>
    <property type="evidence" value="ECO:0007669"/>
    <property type="project" value="InterPro"/>
</dbReference>
<accession>A0A0E4FHY8</accession>
<keyword evidence="3" id="KW-0325">Glycoprotein</keyword>
<dbReference type="InterPro" id="IPR013128">
    <property type="entry name" value="Peptidase_C1A"/>
</dbReference>
<feature type="signal peptide" evidence="5">
    <location>
        <begin position="1"/>
        <end position="22"/>
    </location>
</feature>
<feature type="domain" description="Peptidase C1A papain C-terminal" evidence="6">
    <location>
        <begin position="579"/>
        <end position="830"/>
    </location>
</feature>
<evidence type="ECO:0000313" key="7">
    <source>
        <dbReference type="EMBL" id="BAR42556.1"/>
    </source>
</evidence>
<feature type="region of interest" description="Disordered" evidence="4">
    <location>
        <begin position="35"/>
        <end position="181"/>
    </location>
</feature>
<evidence type="ECO:0000256" key="4">
    <source>
        <dbReference type="SAM" id="MobiDB-lite"/>
    </source>
</evidence>
<keyword evidence="2" id="KW-0865">Zymogen</keyword>
<gene>
    <name evidence="7" type="primary">Pch_SERA2</name>
</gene>
<dbReference type="InterPro" id="IPR000668">
    <property type="entry name" value="Peptidase_C1A_C"/>
</dbReference>
<dbReference type="SMART" id="SM00645">
    <property type="entry name" value="Pept_C1"/>
    <property type="match status" value="1"/>
</dbReference>
<feature type="compositionally biased region" description="Polar residues" evidence="4">
    <location>
        <begin position="150"/>
        <end position="181"/>
    </location>
</feature>
<sequence length="1074" mass="117512">MKKCIPLIFLLYAMLGNDIINCRPVPDIMFSTYEPKKENGTSGTTGGTNDKSQGGGKGTTNEKISQPESEKDKALENSPDSSTLPSPGSGTPPSSPESSDSSNSSDSSDPSASTDPAKSSTEVGKDGASGTQHAQQPQHPQPQPQPQPQTGETLPSKANTDSGNTNQNPSVTQPAANSTQVVAPKNVQTGSVESALLKNFNGVKVTGACGDEAAIFLEPYIYINIDSKNTNINLSANFSNLFGQHITVFDGQTPLHNVCHEEDASLRYKMLVYLQGDILTIKWSVFPSNPESNTCKHCAGHTNENEDVDVKKFKLPRLPTPLTTIQVHSLLNKEDKVIIRSKDYALKNEMPKKCDQVASKCFLNGQTDIEQCYTCSLLTENIPTTDECYNYSSPLVREYTQVLTTAQSDEDNVEKNNTALVESINNLLNGVYKVDEHNNKVLIDEEELSNDLKKELTYYCQVLSEIDTSGTLENYKVGNSVEIFNNLAKLLKNHENENKLYLINKLKNPAICMKDVEQWVVNRKGLKLPVALDDAEKKTDNAIKFEEGPDGIVDLTKTVDGNPITTTAVLANKLDAFCNNEFCDRLNDKTSCISNINVEEQGNCATSWVFASKLHLESSICMKGYDHTSASALYVANCSKKDSKDKCLAGSNPLEFIDILQTNNYLPTESNYPYNYKNVGDACPETNESWVNLFDKVKLEDSNKDNKSIIKGYKSYESKNYKTNMNEFVDIVKNNIKKLGSVIAYVKFNDSMGYDFNGSKVHKLCGSATPDMAVNIIGYGKYINENNEVKSYWLVRNSWGKHWADEGNFKVDIETPEDCEDNFIHTALVFDLDLPVVAKNTNEAPIYNYYLKTSPSFYKNLYYNHVNKTHGEVSDDAAIYGQAEQVQDNAAGTGGNTQGQTKTGESGTGATVKETPGTAGASGPTSPVTPGPDGQTNKVAGGSAGQSPPAPANTQDLSNPASGVTAEQSTPTPANPTEQADEAAAETDATQNTEVFHVLKVVRNKKVQTSLLKYGTYTEMGQHSCARAMSTDPTKKEECVAFCNNNWDDCYFDLYPGYCLNKLKGDNVCNFCAV</sequence>
<feature type="compositionally biased region" description="Polar residues" evidence="4">
    <location>
        <begin position="923"/>
        <end position="938"/>
    </location>
</feature>
<evidence type="ECO:0000256" key="3">
    <source>
        <dbReference type="ARBA" id="ARBA00023180"/>
    </source>
</evidence>
<dbReference type="CDD" id="cd02619">
    <property type="entry name" value="Peptidase_C1"/>
    <property type="match status" value="1"/>
</dbReference>
<feature type="chain" id="PRO_5002420092" evidence="5">
    <location>
        <begin position="23"/>
        <end position="1074"/>
    </location>
</feature>
<organism evidence="7">
    <name type="scientific">Plasmodium chabaudi chabaudi</name>
    <dbReference type="NCBI Taxonomy" id="31271"/>
    <lineage>
        <taxon>Eukaryota</taxon>
        <taxon>Sar</taxon>
        <taxon>Alveolata</taxon>
        <taxon>Apicomplexa</taxon>
        <taxon>Aconoidasida</taxon>
        <taxon>Haemosporida</taxon>
        <taxon>Plasmodiidae</taxon>
        <taxon>Plasmodium</taxon>
        <taxon>Plasmodium (Vinckeia)</taxon>
    </lineage>
</organism>
<protein>
    <submittedName>
        <fullName evidence="7">Putative papain-like cysteine prorease</fullName>
    </submittedName>
</protein>
<proteinExistence type="inferred from homology"/>
<dbReference type="GO" id="GO:0006508">
    <property type="term" value="P:proteolysis"/>
    <property type="evidence" value="ECO:0007669"/>
    <property type="project" value="InterPro"/>
</dbReference>
<evidence type="ECO:0000259" key="6">
    <source>
        <dbReference type="SMART" id="SM00645"/>
    </source>
</evidence>
<comment type="similarity">
    <text evidence="1">Belongs to the peptidase C1 family.</text>
</comment>
<feature type="region of interest" description="Disordered" evidence="4">
    <location>
        <begin position="889"/>
        <end position="988"/>
    </location>
</feature>